<proteinExistence type="predicted"/>
<name>A0A1F5TSB6_9BACT</name>
<protein>
    <recommendedName>
        <fullName evidence="3">ParB/Sulfiredoxin domain-containing protein</fullName>
    </recommendedName>
</protein>
<evidence type="ECO:0000313" key="2">
    <source>
        <dbReference type="Proteomes" id="UP000177579"/>
    </source>
</evidence>
<accession>A0A1F5TSB6</accession>
<evidence type="ECO:0008006" key="3">
    <source>
        <dbReference type="Google" id="ProtNLM"/>
    </source>
</evidence>
<evidence type="ECO:0000313" key="1">
    <source>
        <dbReference type="EMBL" id="OGF41729.1"/>
    </source>
</evidence>
<comment type="caution">
    <text evidence="1">The sequence shown here is derived from an EMBL/GenBank/DDBJ whole genome shotgun (WGS) entry which is preliminary data.</text>
</comment>
<dbReference type="AlphaFoldDB" id="A0A1F5TSB6"/>
<gene>
    <name evidence="1" type="ORF">A2531_06215</name>
</gene>
<organism evidence="1 2">
    <name type="scientific">Candidatus Falkowbacteria bacterium RIFOXYD2_FULL_34_120</name>
    <dbReference type="NCBI Taxonomy" id="1798007"/>
    <lineage>
        <taxon>Bacteria</taxon>
        <taxon>Candidatus Falkowiibacteriota</taxon>
    </lineage>
</organism>
<dbReference type="Proteomes" id="UP000177579">
    <property type="component" value="Unassembled WGS sequence"/>
</dbReference>
<reference evidence="1 2" key="1">
    <citation type="journal article" date="2016" name="Nat. Commun.">
        <title>Thousands of microbial genomes shed light on interconnected biogeochemical processes in an aquifer system.</title>
        <authorList>
            <person name="Anantharaman K."/>
            <person name="Brown C.T."/>
            <person name="Hug L.A."/>
            <person name="Sharon I."/>
            <person name="Castelle C.J."/>
            <person name="Probst A.J."/>
            <person name="Thomas B.C."/>
            <person name="Singh A."/>
            <person name="Wilkins M.J."/>
            <person name="Karaoz U."/>
            <person name="Brodie E.L."/>
            <person name="Williams K.H."/>
            <person name="Hubbard S.S."/>
            <person name="Banfield J.F."/>
        </authorList>
    </citation>
    <scope>NUCLEOTIDE SEQUENCE [LARGE SCALE GENOMIC DNA]</scope>
</reference>
<sequence length="461" mass="53876">MPNIRQQFIELKDLVLWDENARFPDKYFNKPDEELIEYICSKKNFKIIDLAESIVKEFDLPQLEKIVIYSLNGNNIVLEGNRRLVAYKLLNNPDLIKNPQTKNKLIELKSKIDINDNFKLECLVTDDIEQGFRYIERKHLNNNHEVAWGDNERTHHKARRGKASAKELFKVEITKIVKDLDLPTAMKESVLGHGYVTNFWRILESEPAWKEYGFKIDSEGKLQMQDKNFKDKLKVIILNVLQKQDFSGNKIDSRSLNKNKEKEEYIKSISNEDIKKVESEIKNQTKENIFGDETIEIKPINQKRSNPKSTTRSYLIPKTCILEISETKINNIYRELKNDLLLDDSLRAVPNAVGVLFRVFLEISIDCFWEKNGFTFKTDTKLAGKITLAADFMEKNKIAETKQLKNIRTVATDKNNLLAIENFHSYVHSYKSQPTSSTLKLKWDNLQEFFEILWSSLKSKK</sequence>
<dbReference type="EMBL" id="MFGO01000006">
    <property type="protein sequence ID" value="OGF41729.1"/>
    <property type="molecule type" value="Genomic_DNA"/>
</dbReference>